<proteinExistence type="predicted"/>
<reference evidence="1 2" key="1">
    <citation type="submission" date="2019-03" db="EMBL/GenBank/DDBJ databases">
        <title>Genomic Encyclopedia of Type Strains, Phase IV (KMG-IV): sequencing the most valuable type-strain genomes for metagenomic binning, comparative biology and taxonomic classification.</title>
        <authorList>
            <person name="Goeker M."/>
        </authorList>
    </citation>
    <scope>NUCLEOTIDE SEQUENCE [LARGE SCALE GENOMIC DNA]</scope>
    <source>
        <strain evidence="1 2">DSM 25488</strain>
    </source>
</reference>
<comment type="caution">
    <text evidence="1">The sequence shown here is derived from an EMBL/GenBank/DDBJ whole genome shotgun (WGS) entry which is preliminary data.</text>
</comment>
<dbReference type="Proteomes" id="UP000295724">
    <property type="component" value="Unassembled WGS sequence"/>
</dbReference>
<dbReference type="InterPro" id="IPR027417">
    <property type="entry name" value="P-loop_NTPase"/>
</dbReference>
<dbReference type="EMBL" id="SNZB01000001">
    <property type="protein sequence ID" value="TDR23774.1"/>
    <property type="molecule type" value="Genomic_DNA"/>
</dbReference>
<name>A0A4R6XZK3_9GAMM</name>
<dbReference type="OrthoDB" id="7029230at2"/>
<dbReference type="RefSeq" id="WP_099017611.1">
    <property type="nucleotide sequence ID" value="NZ_NIHB01000001.1"/>
</dbReference>
<keyword evidence="2" id="KW-1185">Reference proteome</keyword>
<sequence>MQVLPPKTNNKNWLLTGIPRSGSTLALKLIADNQQVVGLDEPGWLKEIRQQADVGLIADSLLQKMADLRAQVKMGEPVSMNFGQGTDSLTDNHFARTEQGIIKTKQSQKVKLAASTCDKIWIVKSNVFFTALLNQLLKSKHFQLLVTVRDPIAVIKSWRSLDFSLSKGRSMIAEKFDPSSVVGHENEGVLVKQVLLLDWMFKKYYENINDISVFKYEDLVENPSIIGEQLNIRSVNKDMSLASRNNNAFYDHSESKEIETCIRKYGRYYQYFYPKLEGDFS</sequence>
<evidence type="ECO:0000313" key="2">
    <source>
        <dbReference type="Proteomes" id="UP000295724"/>
    </source>
</evidence>
<evidence type="ECO:0000313" key="1">
    <source>
        <dbReference type="EMBL" id="TDR23774.1"/>
    </source>
</evidence>
<accession>A0A4R6XZK3</accession>
<dbReference type="AlphaFoldDB" id="A0A4R6XZK3"/>
<dbReference type="SUPFAM" id="SSF52540">
    <property type="entry name" value="P-loop containing nucleoside triphosphate hydrolases"/>
    <property type="match status" value="1"/>
</dbReference>
<organism evidence="1 2">
    <name type="scientific">Marinicella litoralis</name>
    <dbReference type="NCBI Taxonomy" id="644220"/>
    <lineage>
        <taxon>Bacteria</taxon>
        <taxon>Pseudomonadati</taxon>
        <taxon>Pseudomonadota</taxon>
        <taxon>Gammaproteobacteria</taxon>
        <taxon>Lysobacterales</taxon>
        <taxon>Marinicellaceae</taxon>
        <taxon>Marinicella</taxon>
    </lineage>
</organism>
<protein>
    <recommendedName>
        <fullName evidence="3">Sulfotransferase family protein</fullName>
    </recommendedName>
</protein>
<evidence type="ECO:0008006" key="3">
    <source>
        <dbReference type="Google" id="ProtNLM"/>
    </source>
</evidence>
<gene>
    <name evidence="1" type="ORF">C8D91_0640</name>
</gene>
<dbReference type="Gene3D" id="3.40.50.300">
    <property type="entry name" value="P-loop containing nucleotide triphosphate hydrolases"/>
    <property type="match status" value="1"/>
</dbReference>